<proteinExistence type="predicted"/>
<dbReference type="EMBL" id="JH992965">
    <property type="protein sequence ID" value="EKX55193.1"/>
    <property type="molecule type" value="Genomic_DNA"/>
</dbReference>
<dbReference type="Gene3D" id="3.30.420.10">
    <property type="entry name" value="Ribonuclease H-like superfamily/Ribonuclease H"/>
    <property type="match status" value="1"/>
</dbReference>
<reference evidence="3" key="3">
    <citation type="submission" date="2016-03" db="UniProtKB">
        <authorList>
            <consortium name="EnsemblProtists"/>
        </authorList>
    </citation>
    <scope>IDENTIFICATION</scope>
</reference>
<dbReference type="Pfam" id="PF01612">
    <property type="entry name" value="DNA_pol_A_exo1"/>
    <property type="match status" value="1"/>
</dbReference>
<dbReference type="SMART" id="SM00474">
    <property type="entry name" value="35EXOc"/>
    <property type="match status" value="1"/>
</dbReference>
<reference evidence="2 4" key="1">
    <citation type="journal article" date="2012" name="Nature">
        <title>Algal genomes reveal evolutionary mosaicism and the fate of nucleomorphs.</title>
        <authorList>
            <consortium name="DOE Joint Genome Institute"/>
            <person name="Curtis B.A."/>
            <person name="Tanifuji G."/>
            <person name="Burki F."/>
            <person name="Gruber A."/>
            <person name="Irimia M."/>
            <person name="Maruyama S."/>
            <person name="Arias M.C."/>
            <person name="Ball S.G."/>
            <person name="Gile G.H."/>
            <person name="Hirakawa Y."/>
            <person name="Hopkins J.F."/>
            <person name="Kuo A."/>
            <person name="Rensing S.A."/>
            <person name="Schmutz J."/>
            <person name="Symeonidi A."/>
            <person name="Elias M."/>
            <person name="Eveleigh R.J."/>
            <person name="Herman E.K."/>
            <person name="Klute M.J."/>
            <person name="Nakayama T."/>
            <person name="Obornik M."/>
            <person name="Reyes-Prieto A."/>
            <person name="Armbrust E.V."/>
            <person name="Aves S.J."/>
            <person name="Beiko R.G."/>
            <person name="Coutinho P."/>
            <person name="Dacks J.B."/>
            <person name="Durnford D.G."/>
            <person name="Fast N.M."/>
            <person name="Green B.R."/>
            <person name="Grisdale C.J."/>
            <person name="Hempel F."/>
            <person name="Henrissat B."/>
            <person name="Hoppner M.P."/>
            <person name="Ishida K."/>
            <person name="Kim E."/>
            <person name="Koreny L."/>
            <person name="Kroth P.G."/>
            <person name="Liu Y."/>
            <person name="Malik S.B."/>
            <person name="Maier U.G."/>
            <person name="McRose D."/>
            <person name="Mock T."/>
            <person name="Neilson J.A."/>
            <person name="Onodera N.T."/>
            <person name="Poole A.M."/>
            <person name="Pritham E.J."/>
            <person name="Richards T.A."/>
            <person name="Rocap G."/>
            <person name="Roy S.W."/>
            <person name="Sarai C."/>
            <person name="Schaack S."/>
            <person name="Shirato S."/>
            <person name="Slamovits C.H."/>
            <person name="Spencer D.F."/>
            <person name="Suzuki S."/>
            <person name="Worden A.Z."/>
            <person name="Zauner S."/>
            <person name="Barry K."/>
            <person name="Bell C."/>
            <person name="Bharti A.K."/>
            <person name="Crow J.A."/>
            <person name="Grimwood J."/>
            <person name="Kramer R."/>
            <person name="Lindquist E."/>
            <person name="Lucas S."/>
            <person name="Salamov A."/>
            <person name="McFadden G.I."/>
            <person name="Lane C.E."/>
            <person name="Keeling P.J."/>
            <person name="Gray M.W."/>
            <person name="Grigoriev I.V."/>
            <person name="Archibald J.M."/>
        </authorList>
    </citation>
    <scope>NUCLEOTIDE SEQUENCE</scope>
    <source>
        <strain evidence="2 4">CCMP2712</strain>
    </source>
</reference>
<dbReference type="InterPro" id="IPR036397">
    <property type="entry name" value="RNaseH_sf"/>
</dbReference>
<gene>
    <name evidence="2" type="ORF">GUITHDRAFT_62690</name>
</gene>
<dbReference type="AlphaFoldDB" id="L1K4A1"/>
<sequence length="301" mass="33582">MRRSELAATLSRLSIKEEGNVETLVVDGADSLARLKKELEHVKLLAWDCEGVNLSRIGSVTLIQFAIDREDGGQLCFLLDMLSPIKDQLFAFAKQVLEDESVLKVIHDPAADADCLLHCHGITVVNVHDTQAWHMTLRRCYSRPNLNLTLEAWNLPLNTHKNASFNPYKSNPAYWASRPLTETMIQVAGGDVYTTIPLYRMQIANSFSNPTGCEQACAKSQARLQSMRSLPTFEVRVPQHEVGRFIGSRGCNINSMEIALSGCITCDKNSDGNSFLVYTNLPQNEAKAIMRRETNGQVTIR</sequence>
<dbReference type="PANTHER" id="PTHR46814:SF1">
    <property type="entry name" value="EGALITARIAN, ISOFORM B"/>
    <property type="match status" value="1"/>
</dbReference>
<evidence type="ECO:0000313" key="2">
    <source>
        <dbReference type="EMBL" id="EKX55193.1"/>
    </source>
</evidence>
<dbReference type="InterPro" id="IPR012337">
    <property type="entry name" value="RNaseH-like_sf"/>
</dbReference>
<dbReference type="EnsemblProtists" id="EKX55193">
    <property type="protein sequence ID" value="EKX55193"/>
    <property type="gene ID" value="GUITHDRAFT_62690"/>
</dbReference>
<dbReference type="GO" id="GO:0008408">
    <property type="term" value="F:3'-5' exonuclease activity"/>
    <property type="evidence" value="ECO:0007669"/>
    <property type="project" value="InterPro"/>
</dbReference>
<dbReference type="GO" id="GO:0006139">
    <property type="term" value="P:nucleobase-containing compound metabolic process"/>
    <property type="evidence" value="ECO:0007669"/>
    <property type="project" value="InterPro"/>
</dbReference>
<dbReference type="SUPFAM" id="SSF53098">
    <property type="entry name" value="Ribonuclease H-like"/>
    <property type="match status" value="1"/>
</dbReference>
<dbReference type="OrthoDB" id="26838at2759"/>
<reference evidence="4" key="2">
    <citation type="submission" date="2012-11" db="EMBL/GenBank/DDBJ databases">
        <authorList>
            <person name="Kuo A."/>
            <person name="Curtis B.A."/>
            <person name="Tanifuji G."/>
            <person name="Burki F."/>
            <person name="Gruber A."/>
            <person name="Irimia M."/>
            <person name="Maruyama S."/>
            <person name="Arias M.C."/>
            <person name="Ball S.G."/>
            <person name="Gile G.H."/>
            <person name="Hirakawa Y."/>
            <person name="Hopkins J.F."/>
            <person name="Rensing S.A."/>
            <person name="Schmutz J."/>
            <person name="Symeonidi A."/>
            <person name="Elias M."/>
            <person name="Eveleigh R.J."/>
            <person name="Herman E.K."/>
            <person name="Klute M.J."/>
            <person name="Nakayama T."/>
            <person name="Obornik M."/>
            <person name="Reyes-Prieto A."/>
            <person name="Armbrust E.V."/>
            <person name="Aves S.J."/>
            <person name="Beiko R.G."/>
            <person name="Coutinho P."/>
            <person name="Dacks J.B."/>
            <person name="Durnford D.G."/>
            <person name="Fast N.M."/>
            <person name="Green B.R."/>
            <person name="Grisdale C."/>
            <person name="Hempe F."/>
            <person name="Henrissat B."/>
            <person name="Hoppner M.P."/>
            <person name="Ishida K.-I."/>
            <person name="Kim E."/>
            <person name="Koreny L."/>
            <person name="Kroth P.G."/>
            <person name="Liu Y."/>
            <person name="Malik S.-B."/>
            <person name="Maier U.G."/>
            <person name="McRose D."/>
            <person name="Mock T."/>
            <person name="Neilson J.A."/>
            <person name="Onodera N.T."/>
            <person name="Poole A.M."/>
            <person name="Pritham E.J."/>
            <person name="Richards T.A."/>
            <person name="Rocap G."/>
            <person name="Roy S.W."/>
            <person name="Sarai C."/>
            <person name="Schaack S."/>
            <person name="Shirato S."/>
            <person name="Slamovits C.H."/>
            <person name="Spencer D.F."/>
            <person name="Suzuki S."/>
            <person name="Worden A.Z."/>
            <person name="Zauner S."/>
            <person name="Barry K."/>
            <person name="Bell C."/>
            <person name="Bharti A.K."/>
            <person name="Crow J.A."/>
            <person name="Grimwood J."/>
            <person name="Kramer R."/>
            <person name="Lindquist E."/>
            <person name="Lucas S."/>
            <person name="Salamov A."/>
            <person name="McFadden G.I."/>
            <person name="Lane C.E."/>
            <person name="Keeling P.J."/>
            <person name="Gray M.W."/>
            <person name="Grigoriev I.V."/>
            <person name="Archibald J.M."/>
        </authorList>
    </citation>
    <scope>NUCLEOTIDE SEQUENCE</scope>
    <source>
        <strain evidence="4">CCMP2712</strain>
    </source>
</reference>
<dbReference type="Proteomes" id="UP000011087">
    <property type="component" value="Unassembled WGS sequence"/>
</dbReference>
<evidence type="ECO:0000313" key="4">
    <source>
        <dbReference type="Proteomes" id="UP000011087"/>
    </source>
</evidence>
<dbReference type="STRING" id="905079.L1K4A1"/>
<evidence type="ECO:0000259" key="1">
    <source>
        <dbReference type="SMART" id="SM00474"/>
    </source>
</evidence>
<feature type="domain" description="3'-5' exonuclease" evidence="1">
    <location>
        <begin position="23"/>
        <end position="207"/>
    </location>
</feature>
<dbReference type="HOGENOM" id="CLU_054118_0_0_1"/>
<protein>
    <recommendedName>
        <fullName evidence="1">3'-5' exonuclease domain-containing protein</fullName>
    </recommendedName>
</protein>
<dbReference type="InterPro" id="IPR036612">
    <property type="entry name" value="KH_dom_type_1_sf"/>
</dbReference>
<keyword evidence="4" id="KW-1185">Reference proteome</keyword>
<dbReference type="InterPro" id="IPR002562">
    <property type="entry name" value="3'-5'_exonuclease_dom"/>
</dbReference>
<evidence type="ECO:0000313" key="3">
    <source>
        <dbReference type="EnsemblProtists" id="EKX55193"/>
    </source>
</evidence>
<accession>L1K4A1</accession>
<name>L1K4A1_GUITC</name>
<dbReference type="GO" id="GO:0003723">
    <property type="term" value="F:RNA binding"/>
    <property type="evidence" value="ECO:0007669"/>
    <property type="project" value="InterPro"/>
</dbReference>
<dbReference type="eggNOG" id="KOG2405">
    <property type="taxonomic scope" value="Eukaryota"/>
</dbReference>
<dbReference type="PANTHER" id="PTHR46814">
    <property type="entry name" value="EGALITARIAN, ISOFORM B"/>
    <property type="match status" value="1"/>
</dbReference>
<dbReference type="SUPFAM" id="SSF54791">
    <property type="entry name" value="Eukaryotic type KH-domain (KH-domain type I)"/>
    <property type="match status" value="1"/>
</dbReference>
<dbReference type="CDD" id="cd00105">
    <property type="entry name" value="KH-I"/>
    <property type="match status" value="1"/>
</dbReference>
<dbReference type="RefSeq" id="XP_005842173.1">
    <property type="nucleotide sequence ID" value="XM_005842116.1"/>
</dbReference>
<dbReference type="KEGG" id="gtt:GUITHDRAFT_62690"/>
<dbReference type="PaxDb" id="55529-EKX55193"/>
<dbReference type="OMA" id="MIDWASS"/>
<organism evidence="2">
    <name type="scientific">Guillardia theta (strain CCMP2712)</name>
    <name type="common">Cryptophyte</name>
    <dbReference type="NCBI Taxonomy" id="905079"/>
    <lineage>
        <taxon>Eukaryota</taxon>
        <taxon>Cryptophyceae</taxon>
        <taxon>Pyrenomonadales</taxon>
        <taxon>Geminigeraceae</taxon>
        <taxon>Guillardia</taxon>
    </lineage>
</organism>
<dbReference type="GeneID" id="17312020"/>